<keyword evidence="6 8" id="KW-0472">Membrane</keyword>
<dbReference type="GO" id="GO:0009279">
    <property type="term" value="C:cell outer membrane"/>
    <property type="evidence" value="ECO:0007669"/>
    <property type="project" value="UniProtKB-SubCell"/>
</dbReference>
<feature type="signal peptide" evidence="11">
    <location>
        <begin position="1"/>
        <end position="30"/>
    </location>
</feature>
<keyword evidence="7 8" id="KW-0998">Cell outer membrane</keyword>
<feature type="region of interest" description="Disordered" evidence="10">
    <location>
        <begin position="803"/>
        <end position="830"/>
    </location>
</feature>
<dbReference type="GO" id="GO:0015344">
    <property type="term" value="F:siderophore uptake transmembrane transporter activity"/>
    <property type="evidence" value="ECO:0007669"/>
    <property type="project" value="TreeGrafter"/>
</dbReference>
<dbReference type="InterPro" id="IPR000531">
    <property type="entry name" value="Beta-barrel_TonB"/>
</dbReference>
<evidence type="ECO:0000259" key="13">
    <source>
        <dbReference type="Pfam" id="PF07715"/>
    </source>
</evidence>
<evidence type="ECO:0000256" key="1">
    <source>
        <dbReference type="ARBA" id="ARBA00004571"/>
    </source>
</evidence>
<gene>
    <name evidence="14" type="ORF">B5D82_07100</name>
</gene>
<dbReference type="OrthoDB" id="9768147at2"/>
<dbReference type="PROSITE" id="PS52016">
    <property type="entry name" value="TONB_DEPENDENT_REC_3"/>
    <property type="match status" value="1"/>
</dbReference>
<feature type="domain" description="TonB-dependent receptor plug" evidence="13">
    <location>
        <begin position="138"/>
        <end position="235"/>
    </location>
</feature>
<keyword evidence="4 8" id="KW-0812">Transmembrane</keyword>
<evidence type="ECO:0000256" key="11">
    <source>
        <dbReference type="SAM" id="SignalP"/>
    </source>
</evidence>
<dbReference type="EMBL" id="CP020465">
    <property type="protein sequence ID" value="ASP47541.1"/>
    <property type="molecule type" value="Genomic_DNA"/>
</dbReference>
<evidence type="ECO:0000256" key="4">
    <source>
        <dbReference type="ARBA" id="ARBA00022692"/>
    </source>
</evidence>
<dbReference type="SUPFAM" id="SSF56935">
    <property type="entry name" value="Porins"/>
    <property type="match status" value="1"/>
</dbReference>
<comment type="subcellular location">
    <subcellularLocation>
        <location evidence="1 8">Cell outer membrane</location>
        <topology evidence="1 8">Multi-pass membrane protein</topology>
    </subcellularLocation>
</comment>
<name>A0A222G6V8_9GAMM</name>
<dbReference type="Pfam" id="PF00593">
    <property type="entry name" value="TonB_dep_Rec_b-barrel"/>
    <property type="match status" value="1"/>
</dbReference>
<dbReference type="Pfam" id="PF07715">
    <property type="entry name" value="Plug"/>
    <property type="match status" value="1"/>
</dbReference>
<evidence type="ECO:0000256" key="10">
    <source>
        <dbReference type="SAM" id="MobiDB-lite"/>
    </source>
</evidence>
<organism evidence="14 15">
    <name type="scientific">Cognaticolwellia beringensis</name>
    <dbReference type="NCBI Taxonomy" id="1967665"/>
    <lineage>
        <taxon>Bacteria</taxon>
        <taxon>Pseudomonadati</taxon>
        <taxon>Pseudomonadota</taxon>
        <taxon>Gammaproteobacteria</taxon>
        <taxon>Alteromonadales</taxon>
        <taxon>Colwelliaceae</taxon>
        <taxon>Cognaticolwellia</taxon>
    </lineage>
</organism>
<reference evidence="14 15" key="1">
    <citation type="submission" date="2017-08" db="EMBL/GenBank/DDBJ databases">
        <title>Complete genome of Colwellia sp. NB097-1, a psychrophile bacterium ioslated from Bering Sea.</title>
        <authorList>
            <person name="Chen X."/>
        </authorList>
    </citation>
    <scope>NUCLEOTIDE SEQUENCE [LARGE SCALE GENOMIC DNA]</scope>
    <source>
        <strain evidence="14 15">NB097-1</strain>
    </source>
</reference>
<dbReference type="InterPro" id="IPR037066">
    <property type="entry name" value="Plug_dom_sf"/>
</dbReference>
<dbReference type="Gene3D" id="2.60.40.1120">
    <property type="entry name" value="Carboxypeptidase-like, regulatory domain"/>
    <property type="match status" value="1"/>
</dbReference>
<dbReference type="InterPro" id="IPR039426">
    <property type="entry name" value="TonB-dep_rcpt-like"/>
</dbReference>
<evidence type="ECO:0000256" key="9">
    <source>
        <dbReference type="RuleBase" id="RU003357"/>
    </source>
</evidence>
<evidence type="ECO:0000256" key="7">
    <source>
        <dbReference type="ARBA" id="ARBA00023237"/>
    </source>
</evidence>
<feature type="domain" description="TonB-dependent receptor-like beta-barrel" evidence="12">
    <location>
        <begin position="347"/>
        <end position="689"/>
    </location>
</feature>
<evidence type="ECO:0000256" key="3">
    <source>
        <dbReference type="ARBA" id="ARBA00022452"/>
    </source>
</evidence>
<dbReference type="InterPro" id="IPR012910">
    <property type="entry name" value="Plug_dom"/>
</dbReference>
<evidence type="ECO:0000256" key="8">
    <source>
        <dbReference type="PROSITE-ProRule" id="PRU01360"/>
    </source>
</evidence>
<keyword evidence="3 8" id="KW-1134">Transmembrane beta strand</keyword>
<dbReference type="PANTHER" id="PTHR30069:SF46">
    <property type="entry name" value="OAR PROTEIN"/>
    <property type="match status" value="1"/>
</dbReference>
<keyword evidence="5 9" id="KW-0798">TonB box</keyword>
<evidence type="ECO:0000256" key="5">
    <source>
        <dbReference type="ARBA" id="ARBA00023077"/>
    </source>
</evidence>
<dbReference type="SUPFAM" id="SSF49478">
    <property type="entry name" value="Cna protein B-type domain"/>
    <property type="match status" value="1"/>
</dbReference>
<protein>
    <submittedName>
        <fullName evidence="14">TonB-dependent receptor</fullName>
    </submittedName>
</protein>
<keyword evidence="11" id="KW-0732">Signal</keyword>
<dbReference type="Proteomes" id="UP000202259">
    <property type="component" value="Chromosome"/>
</dbReference>
<keyword evidence="14" id="KW-0675">Receptor</keyword>
<keyword evidence="15" id="KW-1185">Reference proteome</keyword>
<accession>A0A222G6V8</accession>
<evidence type="ECO:0000313" key="15">
    <source>
        <dbReference type="Proteomes" id="UP000202259"/>
    </source>
</evidence>
<dbReference type="AlphaFoldDB" id="A0A222G6V8"/>
<feature type="compositionally biased region" description="Polar residues" evidence="10">
    <location>
        <begin position="809"/>
        <end position="818"/>
    </location>
</feature>
<proteinExistence type="inferred from homology"/>
<evidence type="ECO:0000256" key="6">
    <source>
        <dbReference type="ARBA" id="ARBA00023136"/>
    </source>
</evidence>
<feature type="chain" id="PRO_5012691237" evidence="11">
    <location>
        <begin position="31"/>
        <end position="983"/>
    </location>
</feature>
<dbReference type="Gene3D" id="2.170.130.10">
    <property type="entry name" value="TonB-dependent receptor, plug domain"/>
    <property type="match status" value="1"/>
</dbReference>
<dbReference type="RefSeq" id="WP_081150272.1">
    <property type="nucleotide sequence ID" value="NZ_CP020465.1"/>
</dbReference>
<evidence type="ECO:0000313" key="14">
    <source>
        <dbReference type="EMBL" id="ASP47541.1"/>
    </source>
</evidence>
<dbReference type="GO" id="GO:0044718">
    <property type="term" value="P:siderophore transmembrane transport"/>
    <property type="evidence" value="ECO:0007669"/>
    <property type="project" value="TreeGrafter"/>
</dbReference>
<dbReference type="PANTHER" id="PTHR30069">
    <property type="entry name" value="TONB-DEPENDENT OUTER MEMBRANE RECEPTOR"/>
    <property type="match status" value="1"/>
</dbReference>
<dbReference type="InterPro" id="IPR036942">
    <property type="entry name" value="Beta-barrel_TonB_sf"/>
</dbReference>
<keyword evidence="2 8" id="KW-0813">Transport</keyword>
<dbReference type="KEGG" id="cber:B5D82_07100"/>
<dbReference type="Gene3D" id="2.40.170.20">
    <property type="entry name" value="TonB-dependent receptor, beta-barrel domain"/>
    <property type="match status" value="1"/>
</dbReference>
<evidence type="ECO:0000259" key="12">
    <source>
        <dbReference type="Pfam" id="PF00593"/>
    </source>
</evidence>
<sequence>MRNNFSKTFKRSVTAVAVSVSLGLAMPAMANDGLLAGKSVSGSGQVLSGVTVTIINIDTGLTRTIETDSQGNYKFPLLPAGNYSLEAKKNGFLMLKQEKLKVSSVGRTSADFTLESGDIERISVTGAVVSSIDVSSSESQLVVDLEYLAKVPVARDVTSVALLAPGTVSGDSDFGKNASFGGSSVGENTYYINGINTTNFRNGLGGSELPFEMYKTFEVKTGGYSAEFGRSTGGVVNATTKSGSNEFKFGASAFWEPSSMRASSPNVKRTDADDIARADSEYYVVNSEDKTGTNNYNIWASGALIQDKLFFFGLLNQESRDRDYATASKFYEREASDTLYAAKIDWYITDEHILEFTGWDNGSDLDTNKRQYDHDTKTKSDDLGDYILERGGKTWGLKYTGILTDDLTVSAQYSVNEASYSNLNVGENPLGDKPAIYERYSGQEFGGFGLFTPSIQNDKRTAYRFDVDWYVHDDHTLRFGIDYEEMEATEDTQRAGGVAYRYEECDADALANNELDCTNVRQEFYVNQGDFETRSAAFYIEDTWQITDNLVARLGLRNESFENYNKAGDKFVDVTNQWAPRLGLSWDINGDGESKVYANYGRYFLPVATNTNVRLAGDELYTRQNFEVTSIDENYVPTLGDATSGLVVYADGTLKGTTETVNADLDPMYQDEFMLGYEQVIDDSWSFGVKATYRELGSSLEDIAIDAGFDESLGGACTLCSGFHYYVLTNPGQDVTITTDPDGDGPLEYKDYTITADQLGYPEAERQYAAVDLTLNRAWDDQWLLNFTYTWSHSWGNNEGFVRSDNDQNDSGLTTNFDQPGLTDGANGNLPNDRRHNVKINGAYAITEDLSVGANFNFTTGRPLNSFGLHPTDAFASLYGAESFVKEGQLVTRGSEGRTANTWSLDLSATYDYYIEDSKITFRADIFNVTNNDKATQQNEVNEEIVSYDGAFGGYRGGPLATYGLPTSFQTPRYVRLSVSAEF</sequence>
<evidence type="ECO:0000256" key="2">
    <source>
        <dbReference type="ARBA" id="ARBA00022448"/>
    </source>
</evidence>
<comment type="similarity">
    <text evidence="8 9">Belongs to the TonB-dependent receptor family.</text>
</comment>
<dbReference type="Pfam" id="PF13620">
    <property type="entry name" value="CarboxypepD_reg"/>
    <property type="match status" value="1"/>
</dbReference>